<organism evidence="2">
    <name type="scientific">Ichthyophthirius multifiliis</name>
    <name type="common">White spot disease agent</name>
    <name type="synonym">Ich</name>
    <dbReference type="NCBI Taxonomy" id="5932"/>
    <lineage>
        <taxon>Eukaryota</taxon>
        <taxon>Sar</taxon>
        <taxon>Alveolata</taxon>
        <taxon>Ciliophora</taxon>
        <taxon>Intramacronucleata</taxon>
        <taxon>Oligohymenophorea</taxon>
        <taxon>Hymenostomatida</taxon>
        <taxon>Ophryoglenina</taxon>
        <taxon>Ichthyophthirius</taxon>
    </lineage>
</organism>
<dbReference type="AlphaFoldDB" id="A0A7G7YAI1"/>
<feature type="signal peptide" evidence="1">
    <location>
        <begin position="1"/>
        <end position="20"/>
    </location>
</feature>
<dbReference type="InterPro" id="IPR009030">
    <property type="entry name" value="Growth_fac_rcpt_cys_sf"/>
</dbReference>
<keyword evidence="1" id="KW-0732">Signal</keyword>
<name>A0A7G7YAI1_ICHMU</name>
<evidence type="ECO:0000256" key="1">
    <source>
        <dbReference type="SAM" id="SignalP"/>
    </source>
</evidence>
<evidence type="ECO:0000313" key="2">
    <source>
        <dbReference type="EMBL" id="QNH91380.1"/>
    </source>
</evidence>
<protein>
    <submittedName>
        <fullName evidence="2">Putative immobilization antigen isoform</fullName>
    </submittedName>
</protein>
<sequence length="403" mass="41027">MKYNILIILIISLFINQLRTQITNCPAGSQTAAGAETVAAAADIANCNMCKSGFYHVGNPAFDAGDANNGQCTPCPKALQNGQATAGNLATLVNQCDVRCPTGTVINGGAASYDNAPAQCANCAPNHYSIAPNNFQAGVSECTPCPVNLQAGAVLFIGGQATIARQCDVRCPTNTQISGGQTSYVNASSECVNCQPNHYFGGPGSFNAGTSACTACPAGGNKPDGAVAKAGNEALITTQCNVACPKGTVNADGASNWVAASTDCANCGANYYYSGNAFAAGNTECTACPINKDGSKLTAGSNAKLATQCKVECPAGTVIDDGTSSNYVNAIAECTKCAANFFQSKTTGMVAGTDGCTECTKKLTTGAQAKLLAEATQKVQCASSSTFAKFLSISLLFISFYLL</sequence>
<dbReference type="SUPFAM" id="SSF57184">
    <property type="entry name" value="Growth factor receptor domain"/>
    <property type="match status" value="1"/>
</dbReference>
<dbReference type="EMBL" id="MN687789">
    <property type="protein sequence ID" value="QNH91380.1"/>
    <property type="molecule type" value="mRNA"/>
</dbReference>
<feature type="chain" id="PRO_5028868386" evidence="1">
    <location>
        <begin position="21"/>
        <end position="403"/>
    </location>
</feature>
<accession>A0A7G7YAI1</accession>
<proteinExistence type="evidence at transcript level"/>
<reference evidence="2" key="1">
    <citation type="submission" date="2019-11" db="EMBL/GenBank/DDBJ databases">
        <title>Genotyping and Phylogenetic Analysis of Ichthyophthirius multifiliis in the Rainbow Trout (Oncorhynchus Mykiss Walbaum, 1792) from Different Regions of Turkey.</title>
        <authorList>
            <person name="Yildirim A."/>
            <person name="Simsek E."/>
            <person name="Pekmezci Z."/>
            <person name="Inci A."/>
            <person name="Duzlu O."/>
            <person name="Balta F."/>
            <person name="Ciloglu A."/>
            <person name="Onder Z."/>
            <person name="Onuk E.E."/>
            <person name="Yardimci B."/>
            <person name="Ibis O."/>
            <person name="Yilmaz E."/>
        </authorList>
    </citation>
    <scope>NUCLEOTIDE SEQUENCE</scope>
    <source>
        <strain evidence="2">ImulTR3</strain>
    </source>
</reference>